<reference evidence="2" key="2">
    <citation type="submission" date="2018-03" db="EMBL/GenBank/DDBJ databases">
        <title>The Triticum urartu genome reveals the dynamic nature of wheat genome evolution.</title>
        <authorList>
            <person name="Ling H."/>
            <person name="Ma B."/>
            <person name="Shi X."/>
            <person name="Liu H."/>
            <person name="Dong L."/>
            <person name="Sun H."/>
            <person name="Cao Y."/>
            <person name="Gao Q."/>
            <person name="Zheng S."/>
            <person name="Li Y."/>
            <person name="Yu Y."/>
            <person name="Du H."/>
            <person name="Qi M."/>
            <person name="Li Y."/>
            <person name="Yu H."/>
            <person name="Cui Y."/>
            <person name="Wang N."/>
            <person name="Chen C."/>
            <person name="Wu H."/>
            <person name="Zhao Y."/>
            <person name="Zhang J."/>
            <person name="Li Y."/>
            <person name="Zhou W."/>
            <person name="Zhang B."/>
            <person name="Hu W."/>
            <person name="Eijk M."/>
            <person name="Tang J."/>
            <person name="Witsenboer H."/>
            <person name="Zhao S."/>
            <person name="Li Z."/>
            <person name="Zhang A."/>
            <person name="Wang D."/>
            <person name="Liang C."/>
        </authorList>
    </citation>
    <scope>NUCLEOTIDE SEQUENCE [LARGE SCALE GENOMIC DNA]</scope>
    <source>
        <strain evidence="2">cv. G1812</strain>
    </source>
</reference>
<name>A0A8R7QY35_TRIUA</name>
<proteinExistence type="predicted"/>
<dbReference type="EnsemblPlants" id="TuG1812G0700001658.01.T01">
    <property type="protein sequence ID" value="TuG1812G0700001658.01.T01.cds457623"/>
    <property type="gene ID" value="TuG1812G0700001658.01"/>
</dbReference>
<sequence length="135" mass="15536">MGSRLEKTRSSSSSKRRRRRNYDCAESSRKRRRRSSDCAESPMTRRKQHLYLAMDDWEEGYHIYTSSTPMRSTQEVCTSFPSRPPPGYTRRSMAPRISLLWVPTSLSPSTFVTTSTTTMTLPLPQPSSTTPRLKP</sequence>
<evidence type="ECO:0000256" key="1">
    <source>
        <dbReference type="SAM" id="MobiDB-lite"/>
    </source>
</evidence>
<dbReference type="Proteomes" id="UP000015106">
    <property type="component" value="Chromosome 7"/>
</dbReference>
<reference evidence="3" key="1">
    <citation type="journal article" date="2013" name="Nature">
        <title>Draft genome of the wheat A-genome progenitor Triticum urartu.</title>
        <authorList>
            <person name="Ling H.Q."/>
            <person name="Zhao S."/>
            <person name="Liu D."/>
            <person name="Wang J."/>
            <person name="Sun H."/>
            <person name="Zhang C."/>
            <person name="Fan H."/>
            <person name="Li D."/>
            <person name="Dong L."/>
            <person name="Tao Y."/>
            <person name="Gao C."/>
            <person name="Wu H."/>
            <person name="Li Y."/>
            <person name="Cui Y."/>
            <person name="Guo X."/>
            <person name="Zheng S."/>
            <person name="Wang B."/>
            <person name="Yu K."/>
            <person name="Liang Q."/>
            <person name="Yang W."/>
            <person name="Lou X."/>
            <person name="Chen J."/>
            <person name="Feng M."/>
            <person name="Jian J."/>
            <person name="Zhang X."/>
            <person name="Luo G."/>
            <person name="Jiang Y."/>
            <person name="Liu J."/>
            <person name="Wang Z."/>
            <person name="Sha Y."/>
            <person name="Zhang B."/>
            <person name="Wu H."/>
            <person name="Tang D."/>
            <person name="Shen Q."/>
            <person name="Xue P."/>
            <person name="Zou S."/>
            <person name="Wang X."/>
            <person name="Liu X."/>
            <person name="Wang F."/>
            <person name="Yang Y."/>
            <person name="An X."/>
            <person name="Dong Z."/>
            <person name="Zhang K."/>
            <person name="Zhang X."/>
            <person name="Luo M.C."/>
            <person name="Dvorak J."/>
            <person name="Tong Y."/>
            <person name="Wang J."/>
            <person name="Yang H."/>
            <person name="Li Z."/>
            <person name="Wang D."/>
            <person name="Zhang A."/>
            <person name="Wang J."/>
        </authorList>
    </citation>
    <scope>NUCLEOTIDE SEQUENCE</scope>
    <source>
        <strain evidence="3">cv. G1812</strain>
    </source>
</reference>
<reference evidence="2" key="3">
    <citation type="submission" date="2022-06" db="UniProtKB">
        <authorList>
            <consortium name="EnsemblPlants"/>
        </authorList>
    </citation>
    <scope>IDENTIFICATION</scope>
</reference>
<dbReference type="AlphaFoldDB" id="A0A8R7QY35"/>
<dbReference type="Gramene" id="TuG1812G0700001658.01.T01">
    <property type="protein sequence ID" value="TuG1812G0700001658.01.T01.cds457623"/>
    <property type="gene ID" value="TuG1812G0700001658.01"/>
</dbReference>
<evidence type="ECO:0000313" key="3">
    <source>
        <dbReference type="Proteomes" id="UP000015106"/>
    </source>
</evidence>
<protein>
    <submittedName>
        <fullName evidence="2">Uncharacterized protein</fullName>
    </submittedName>
</protein>
<feature type="region of interest" description="Disordered" evidence="1">
    <location>
        <begin position="1"/>
        <end position="45"/>
    </location>
</feature>
<keyword evidence="3" id="KW-1185">Reference proteome</keyword>
<organism evidence="2 3">
    <name type="scientific">Triticum urartu</name>
    <name type="common">Red wild einkorn</name>
    <name type="synonym">Crithodium urartu</name>
    <dbReference type="NCBI Taxonomy" id="4572"/>
    <lineage>
        <taxon>Eukaryota</taxon>
        <taxon>Viridiplantae</taxon>
        <taxon>Streptophyta</taxon>
        <taxon>Embryophyta</taxon>
        <taxon>Tracheophyta</taxon>
        <taxon>Spermatophyta</taxon>
        <taxon>Magnoliopsida</taxon>
        <taxon>Liliopsida</taxon>
        <taxon>Poales</taxon>
        <taxon>Poaceae</taxon>
        <taxon>BOP clade</taxon>
        <taxon>Pooideae</taxon>
        <taxon>Triticodae</taxon>
        <taxon>Triticeae</taxon>
        <taxon>Triticinae</taxon>
        <taxon>Triticum</taxon>
    </lineage>
</organism>
<accession>A0A8R7QY35</accession>
<evidence type="ECO:0000313" key="2">
    <source>
        <dbReference type="EnsemblPlants" id="TuG1812G0700001658.01.T01.cds457623"/>
    </source>
</evidence>